<feature type="transmembrane region" description="Helical" evidence="6">
    <location>
        <begin position="282"/>
        <end position="300"/>
    </location>
</feature>
<dbReference type="InterPro" id="IPR011701">
    <property type="entry name" value="MFS"/>
</dbReference>
<dbReference type="Proteomes" id="UP001224418">
    <property type="component" value="Unassembled WGS sequence"/>
</dbReference>
<evidence type="ECO:0000256" key="4">
    <source>
        <dbReference type="ARBA" id="ARBA00022989"/>
    </source>
</evidence>
<name>A0ABU0JXM9_HATLI</name>
<feature type="transmembrane region" description="Helical" evidence="6">
    <location>
        <begin position="336"/>
        <end position="355"/>
    </location>
</feature>
<accession>A0ABU0JXM9</accession>
<feature type="transmembrane region" description="Helical" evidence="6">
    <location>
        <begin position="367"/>
        <end position="385"/>
    </location>
</feature>
<evidence type="ECO:0000259" key="7">
    <source>
        <dbReference type="PROSITE" id="PS50850"/>
    </source>
</evidence>
<dbReference type="Pfam" id="PF07690">
    <property type="entry name" value="MFS_1"/>
    <property type="match status" value="1"/>
</dbReference>
<sequence length="392" mass="43036">MVTPNSKKKCNKNKYIYLIIFMFALMILDAIAENIKGVFVPIFKSTLNINDSVIGIWLFVGSFAYIIFTYLGGLFSRKVGQKKVFISGMLFAILATFLFSITKSMGMLFVDTFLINAALALCAIAINTLIPFIAVSFQAVLMNLTHFFYGFGATIGTSSAGYLLNKNISWQKIYLGVTVLYIVMMGIFYFIKVPEVSINKETNSSNKLELNKTLVYAFGIALGFYVFAESATVTWFVNYMEKGFNLGIGSATKYLSAFTAVFTIGRLLGGFVVEKFGELRSVIVSTVIAIILFVTGIILAEKGLMFIAASGLFFAITFPTIVLASSKVFKSDSSYVMGLIVSSASVVSMILNAILGSLNQAFGPSRAFFIIPISLFISLCAQFYINNSLRKN</sequence>
<evidence type="ECO:0000256" key="1">
    <source>
        <dbReference type="ARBA" id="ARBA00004651"/>
    </source>
</evidence>
<comment type="subcellular location">
    <subcellularLocation>
        <location evidence="1">Cell membrane</location>
        <topology evidence="1">Multi-pass membrane protein</topology>
    </subcellularLocation>
</comment>
<dbReference type="PANTHER" id="PTHR23514">
    <property type="entry name" value="BYPASS OF STOP CODON PROTEIN 6"/>
    <property type="match status" value="1"/>
</dbReference>
<feature type="transmembrane region" description="Helical" evidence="6">
    <location>
        <begin position="213"/>
        <end position="234"/>
    </location>
</feature>
<evidence type="ECO:0000313" key="8">
    <source>
        <dbReference type="EMBL" id="MDQ0481016.1"/>
    </source>
</evidence>
<dbReference type="PANTHER" id="PTHR23514:SF13">
    <property type="entry name" value="INNER MEMBRANE PROTEIN YBJJ"/>
    <property type="match status" value="1"/>
</dbReference>
<feature type="transmembrane region" description="Helical" evidence="6">
    <location>
        <begin position="84"/>
        <end position="101"/>
    </location>
</feature>
<keyword evidence="4 6" id="KW-1133">Transmembrane helix</keyword>
<keyword evidence="3 6" id="KW-0812">Transmembrane</keyword>
<keyword evidence="5 6" id="KW-0472">Membrane</keyword>
<organism evidence="8 9">
    <name type="scientific">Hathewaya limosa</name>
    <name type="common">Clostridium limosum</name>
    <dbReference type="NCBI Taxonomy" id="1536"/>
    <lineage>
        <taxon>Bacteria</taxon>
        <taxon>Bacillati</taxon>
        <taxon>Bacillota</taxon>
        <taxon>Clostridia</taxon>
        <taxon>Eubacteriales</taxon>
        <taxon>Clostridiaceae</taxon>
        <taxon>Hathewaya</taxon>
    </lineage>
</organism>
<dbReference type="InterPro" id="IPR036259">
    <property type="entry name" value="MFS_trans_sf"/>
</dbReference>
<reference evidence="8 9" key="1">
    <citation type="submission" date="2023-07" db="EMBL/GenBank/DDBJ databases">
        <title>Genomic Encyclopedia of Type Strains, Phase IV (KMG-IV): sequencing the most valuable type-strain genomes for metagenomic binning, comparative biology and taxonomic classification.</title>
        <authorList>
            <person name="Goeker M."/>
        </authorList>
    </citation>
    <scope>NUCLEOTIDE SEQUENCE [LARGE SCALE GENOMIC DNA]</scope>
    <source>
        <strain evidence="8 9">DSM 1400</strain>
    </source>
</reference>
<dbReference type="RefSeq" id="WP_307357402.1">
    <property type="nucleotide sequence ID" value="NZ_BAAACJ010000046.1"/>
</dbReference>
<feature type="transmembrane region" description="Helical" evidence="6">
    <location>
        <begin position="15"/>
        <end position="32"/>
    </location>
</feature>
<evidence type="ECO:0000256" key="2">
    <source>
        <dbReference type="ARBA" id="ARBA00022448"/>
    </source>
</evidence>
<dbReference type="InterPro" id="IPR020846">
    <property type="entry name" value="MFS_dom"/>
</dbReference>
<dbReference type="EMBL" id="JAUSWN010000043">
    <property type="protein sequence ID" value="MDQ0481016.1"/>
    <property type="molecule type" value="Genomic_DNA"/>
</dbReference>
<evidence type="ECO:0000313" key="9">
    <source>
        <dbReference type="Proteomes" id="UP001224418"/>
    </source>
</evidence>
<dbReference type="SUPFAM" id="SSF103473">
    <property type="entry name" value="MFS general substrate transporter"/>
    <property type="match status" value="1"/>
</dbReference>
<keyword evidence="9" id="KW-1185">Reference proteome</keyword>
<feature type="transmembrane region" description="Helical" evidence="6">
    <location>
        <begin position="170"/>
        <end position="192"/>
    </location>
</feature>
<feature type="transmembrane region" description="Helical" evidence="6">
    <location>
        <begin position="254"/>
        <end position="273"/>
    </location>
</feature>
<evidence type="ECO:0000256" key="5">
    <source>
        <dbReference type="ARBA" id="ARBA00023136"/>
    </source>
</evidence>
<evidence type="ECO:0000256" key="6">
    <source>
        <dbReference type="SAM" id="Phobius"/>
    </source>
</evidence>
<proteinExistence type="predicted"/>
<comment type="caution">
    <text evidence="8">The sequence shown here is derived from an EMBL/GenBank/DDBJ whole genome shotgun (WGS) entry which is preliminary data.</text>
</comment>
<gene>
    <name evidence="8" type="ORF">QOZ93_002774</name>
</gene>
<dbReference type="PROSITE" id="PS50850">
    <property type="entry name" value="MFS"/>
    <property type="match status" value="1"/>
</dbReference>
<feature type="transmembrane region" description="Helical" evidence="6">
    <location>
        <begin position="306"/>
        <end position="324"/>
    </location>
</feature>
<feature type="domain" description="Major facilitator superfamily (MFS) profile" evidence="7">
    <location>
        <begin position="18"/>
        <end position="390"/>
    </location>
</feature>
<feature type="transmembrane region" description="Helical" evidence="6">
    <location>
        <begin position="52"/>
        <end position="72"/>
    </location>
</feature>
<dbReference type="Gene3D" id="1.20.1250.20">
    <property type="entry name" value="MFS general substrate transporter like domains"/>
    <property type="match status" value="2"/>
</dbReference>
<evidence type="ECO:0000256" key="3">
    <source>
        <dbReference type="ARBA" id="ARBA00022692"/>
    </source>
</evidence>
<dbReference type="InterPro" id="IPR051788">
    <property type="entry name" value="MFS_Transporter"/>
</dbReference>
<protein>
    <submittedName>
        <fullName evidence="8">Fucose permease</fullName>
    </submittedName>
</protein>
<feature type="transmembrane region" description="Helical" evidence="6">
    <location>
        <begin position="113"/>
        <end position="135"/>
    </location>
</feature>
<keyword evidence="2" id="KW-0813">Transport</keyword>
<feature type="transmembrane region" description="Helical" evidence="6">
    <location>
        <begin position="147"/>
        <end position="164"/>
    </location>
</feature>